<dbReference type="Proteomes" id="UP000245702">
    <property type="component" value="Unassembled WGS sequence"/>
</dbReference>
<dbReference type="InterPro" id="IPR038770">
    <property type="entry name" value="Na+/solute_symporter_sf"/>
</dbReference>
<dbReference type="Gene3D" id="1.20.1530.20">
    <property type="match status" value="1"/>
</dbReference>
<feature type="transmembrane region" description="Helical" evidence="5">
    <location>
        <begin position="162"/>
        <end position="182"/>
    </location>
</feature>
<evidence type="ECO:0000256" key="2">
    <source>
        <dbReference type="ARBA" id="ARBA00022692"/>
    </source>
</evidence>
<dbReference type="PANTHER" id="PTHR10361">
    <property type="entry name" value="SODIUM-BILE ACID COTRANSPORTER"/>
    <property type="match status" value="1"/>
</dbReference>
<feature type="transmembrane region" description="Helical" evidence="5">
    <location>
        <begin position="130"/>
        <end position="150"/>
    </location>
</feature>
<sequence length="322" mass="34940">MINFLAKITAWLGQHMFFIVLSGLIAGFLIPLPDSPALRATVVGSFGYMTFVTALGTSLKEFLRVLKKPVIPLWILVLIHVVSPCIAWLAGLFFFSGDPYTQLGYLIAASTPIGVTSVIWTALTGGSVSVALVAVTLDTLLVPVMLPFFFKAVIGQTLQIDYLQMMVQLFAMITIPSIAGMLIHDHGRSDMLPKSLKVIGNFIAKLAFFAVIFINAALVGPDIAWDLSTLKIVLVTMFLVALGYAMGYLGSWVFKNRSREVALAMIYCVGLRNASFGVVLALTFFPHAVAIPVTMTILYQQPFAAIIPYFFGSTGNKDQGAT</sequence>
<reference evidence="6 7" key="1">
    <citation type="submission" date="2016-01" db="EMBL/GenBank/DDBJ databases">
        <authorList>
            <person name="Brown R."/>
        </authorList>
    </citation>
    <scope>NUCLEOTIDE SEQUENCE [LARGE SCALE GENOMIC DNA]</scope>
    <source>
        <strain evidence="6">Sporomusa sphaeroides DSM 2875</strain>
    </source>
</reference>
<feature type="transmembrane region" description="Helical" evidence="5">
    <location>
        <begin position="232"/>
        <end position="254"/>
    </location>
</feature>
<comment type="subcellular location">
    <subcellularLocation>
        <location evidence="1">Membrane</location>
        <topology evidence="1">Multi-pass membrane protein</topology>
    </subcellularLocation>
</comment>
<gene>
    <name evidence="6" type="ORF">SSPH_03093</name>
</gene>
<evidence type="ECO:0000313" key="7">
    <source>
        <dbReference type="Proteomes" id="UP000245702"/>
    </source>
</evidence>
<dbReference type="InterPro" id="IPR002657">
    <property type="entry name" value="BilAc:Na_symport/Acr3"/>
</dbReference>
<accession>A0ABP2CD89</accession>
<dbReference type="PANTHER" id="PTHR10361:SF28">
    <property type="entry name" value="P3 PROTEIN-RELATED"/>
    <property type="match status" value="1"/>
</dbReference>
<feature type="transmembrane region" description="Helical" evidence="5">
    <location>
        <begin position="12"/>
        <end position="32"/>
    </location>
</feature>
<comment type="caution">
    <text evidence="6">The sequence shown here is derived from an EMBL/GenBank/DDBJ whole genome shotgun (WGS) entry which is preliminary data.</text>
</comment>
<evidence type="ECO:0000256" key="4">
    <source>
        <dbReference type="ARBA" id="ARBA00023136"/>
    </source>
</evidence>
<evidence type="ECO:0000256" key="3">
    <source>
        <dbReference type="ARBA" id="ARBA00022989"/>
    </source>
</evidence>
<keyword evidence="7" id="KW-1185">Reference proteome</keyword>
<dbReference type="InterPro" id="IPR004710">
    <property type="entry name" value="Bilac:Na_transpt"/>
</dbReference>
<feature type="transmembrane region" description="Helical" evidence="5">
    <location>
        <begin position="202"/>
        <end position="220"/>
    </location>
</feature>
<feature type="transmembrane region" description="Helical" evidence="5">
    <location>
        <begin position="38"/>
        <end position="59"/>
    </location>
</feature>
<keyword evidence="2 5" id="KW-0812">Transmembrane</keyword>
<evidence type="ECO:0000256" key="5">
    <source>
        <dbReference type="SAM" id="Phobius"/>
    </source>
</evidence>
<feature type="transmembrane region" description="Helical" evidence="5">
    <location>
        <begin position="71"/>
        <end position="97"/>
    </location>
</feature>
<keyword evidence="3 5" id="KW-1133">Transmembrane helix</keyword>
<keyword evidence="4 5" id="KW-0472">Membrane</keyword>
<organism evidence="6 7">
    <name type="scientific">Sporomusa sphaeroides DSM 2875</name>
    <dbReference type="NCBI Taxonomy" id="1337886"/>
    <lineage>
        <taxon>Bacteria</taxon>
        <taxon>Bacillati</taxon>
        <taxon>Bacillota</taxon>
        <taxon>Negativicutes</taxon>
        <taxon>Selenomonadales</taxon>
        <taxon>Sporomusaceae</taxon>
        <taxon>Sporomusa</taxon>
    </lineage>
</organism>
<evidence type="ECO:0000313" key="6">
    <source>
        <dbReference type="EMBL" id="CVK20425.1"/>
    </source>
</evidence>
<dbReference type="Pfam" id="PF01758">
    <property type="entry name" value="SBF"/>
    <property type="match status" value="1"/>
</dbReference>
<protein>
    <submittedName>
        <fullName evidence="6">Sodium Bile acid symporter family protein</fullName>
    </submittedName>
</protein>
<name>A0ABP2CD89_9FIRM</name>
<feature type="transmembrane region" description="Helical" evidence="5">
    <location>
        <begin position="103"/>
        <end position="123"/>
    </location>
</feature>
<evidence type="ECO:0000256" key="1">
    <source>
        <dbReference type="ARBA" id="ARBA00004141"/>
    </source>
</evidence>
<dbReference type="RefSeq" id="WP_233138733.1">
    <property type="nucleotide sequence ID" value="NZ_CP146991.1"/>
</dbReference>
<dbReference type="EMBL" id="FCOW01000018">
    <property type="protein sequence ID" value="CVK20425.1"/>
    <property type="molecule type" value="Genomic_DNA"/>
</dbReference>
<proteinExistence type="predicted"/>